<name>A0A438KLD9_VITVI</name>
<gene>
    <name evidence="1" type="ORF">CK203_000988</name>
</gene>
<dbReference type="AlphaFoldDB" id="A0A438KLD9"/>
<evidence type="ECO:0000313" key="1">
    <source>
        <dbReference type="EMBL" id="RVX22028.1"/>
    </source>
</evidence>
<comment type="caution">
    <text evidence="1">The sequence shown here is derived from an EMBL/GenBank/DDBJ whole genome shotgun (WGS) entry which is preliminary data.</text>
</comment>
<reference evidence="1 2" key="1">
    <citation type="journal article" date="2018" name="PLoS Genet.">
        <title>Population sequencing reveals clonal diversity and ancestral inbreeding in the grapevine cultivar Chardonnay.</title>
        <authorList>
            <person name="Roach M.J."/>
            <person name="Johnson D.L."/>
            <person name="Bohlmann J."/>
            <person name="van Vuuren H.J."/>
            <person name="Jones S.J."/>
            <person name="Pretorius I.S."/>
            <person name="Schmidt S.A."/>
            <person name="Borneman A.R."/>
        </authorList>
    </citation>
    <scope>NUCLEOTIDE SEQUENCE [LARGE SCALE GENOMIC DNA]</scope>
    <source>
        <strain evidence="2">cv. Chardonnay</strain>
        <tissue evidence="1">Leaf</tissue>
    </source>
</reference>
<sequence length="78" mass="8588">MVHCKPARTLLPNGLKMRPEDGDPVEDLHGYQSTVGALQYVTITRPELSFNVNKGTLQHGLHLKKSSNLDLVGFCDAN</sequence>
<evidence type="ECO:0000313" key="2">
    <source>
        <dbReference type="Proteomes" id="UP000288805"/>
    </source>
</evidence>
<organism evidence="1 2">
    <name type="scientific">Vitis vinifera</name>
    <name type="common">Grape</name>
    <dbReference type="NCBI Taxonomy" id="29760"/>
    <lineage>
        <taxon>Eukaryota</taxon>
        <taxon>Viridiplantae</taxon>
        <taxon>Streptophyta</taxon>
        <taxon>Embryophyta</taxon>
        <taxon>Tracheophyta</taxon>
        <taxon>Spermatophyta</taxon>
        <taxon>Magnoliopsida</taxon>
        <taxon>eudicotyledons</taxon>
        <taxon>Gunneridae</taxon>
        <taxon>Pentapetalae</taxon>
        <taxon>rosids</taxon>
        <taxon>Vitales</taxon>
        <taxon>Vitaceae</taxon>
        <taxon>Viteae</taxon>
        <taxon>Vitis</taxon>
    </lineage>
</organism>
<protein>
    <recommendedName>
        <fullName evidence="3">Retrovirus-related Pol polyprotein from transposon RE1</fullName>
    </recommendedName>
</protein>
<dbReference type="Proteomes" id="UP000288805">
    <property type="component" value="Unassembled WGS sequence"/>
</dbReference>
<proteinExistence type="predicted"/>
<dbReference type="EMBL" id="QGNW01000004">
    <property type="protein sequence ID" value="RVX22028.1"/>
    <property type="molecule type" value="Genomic_DNA"/>
</dbReference>
<evidence type="ECO:0008006" key="3">
    <source>
        <dbReference type="Google" id="ProtNLM"/>
    </source>
</evidence>
<accession>A0A438KLD9</accession>